<feature type="region of interest" description="Disordered" evidence="1">
    <location>
        <begin position="1"/>
        <end position="24"/>
    </location>
</feature>
<name>A0A3R7FSN7_CLOSI</name>
<reference evidence="2 3" key="2">
    <citation type="journal article" date="2021" name="Genomics">
        <title>High-quality reference genome for Clonorchis sinensis.</title>
        <authorList>
            <person name="Young N.D."/>
            <person name="Stroehlein A.J."/>
            <person name="Kinkar L."/>
            <person name="Wang T."/>
            <person name="Sohn W.M."/>
            <person name="Chang B.C.H."/>
            <person name="Kaur P."/>
            <person name="Weisz D."/>
            <person name="Dudchenko O."/>
            <person name="Aiden E.L."/>
            <person name="Korhonen P.K."/>
            <person name="Gasser R.B."/>
        </authorList>
    </citation>
    <scope>NUCLEOTIDE SEQUENCE [LARGE SCALE GENOMIC DNA]</scope>
    <source>
        <strain evidence="2">Cs-k2</strain>
    </source>
</reference>
<protein>
    <submittedName>
        <fullName evidence="2">Uncharacterized protein</fullName>
    </submittedName>
</protein>
<proteinExistence type="predicted"/>
<feature type="compositionally biased region" description="Basic and acidic residues" evidence="1">
    <location>
        <begin position="14"/>
        <end position="24"/>
    </location>
</feature>
<comment type="caution">
    <text evidence="2">The sequence shown here is derived from an EMBL/GenBank/DDBJ whole genome shotgun (WGS) entry which is preliminary data.</text>
</comment>
<dbReference type="InParanoid" id="A0A3R7FSN7"/>
<dbReference type="AlphaFoldDB" id="A0A3R7FSN7"/>
<sequence>MLPSDDTGARHRKDRNDTPTLRERYSQPTTVDLFCIKVATVPRSSVPVYMLGNTTYWVSNVTVILGKVAQFTDRKVRGSNPTSASRLPLSTLRQPALVQPSGSMAVRHQKVATAERYILPVTINAFRGGQNNLSTSETHCASAMITKVILGIAQSLRCQLTDRKVHDLNQTSASRLLLPRLGQPGSIPALVPPSVCMADRHRKGATAERYCMR</sequence>
<accession>A0A3R7FSN7</accession>
<organism evidence="2 3">
    <name type="scientific">Clonorchis sinensis</name>
    <name type="common">Chinese liver fluke</name>
    <dbReference type="NCBI Taxonomy" id="79923"/>
    <lineage>
        <taxon>Eukaryota</taxon>
        <taxon>Metazoa</taxon>
        <taxon>Spiralia</taxon>
        <taxon>Lophotrochozoa</taxon>
        <taxon>Platyhelminthes</taxon>
        <taxon>Trematoda</taxon>
        <taxon>Digenea</taxon>
        <taxon>Opisthorchiida</taxon>
        <taxon>Opisthorchiata</taxon>
        <taxon>Opisthorchiidae</taxon>
        <taxon>Clonorchis</taxon>
    </lineage>
</organism>
<dbReference type="EMBL" id="NIRI02000013">
    <property type="protein sequence ID" value="KAG5453198.1"/>
    <property type="molecule type" value="Genomic_DNA"/>
</dbReference>
<evidence type="ECO:0000313" key="2">
    <source>
        <dbReference type="EMBL" id="KAG5453198.1"/>
    </source>
</evidence>
<reference evidence="2 3" key="1">
    <citation type="journal article" date="2018" name="Biotechnol. Adv.">
        <title>Improved genomic resources and new bioinformatic workflow for the carcinogenic parasite Clonorchis sinensis: Biotechnological implications.</title>
        <authorList>
            <person name="Wang D."/>
            <person name="Korhonen P.K."/>
            <person name="Gasser R.B."/>
            <person name="Young N.D."/>
        </authorList>
    </citation>
    <scope>NUCLEOTIDE SEQUENCE [LARGE SCALE GENOMIC DNA]</scope>
    <source>
        <strain evidence="2">Cs-k2</strain>
    </source>
</reference>
<keyword evidence="3" id="KW-1185">Reference proteome</keyword>
<evidence type="ECO:0000313" key="3">
    <source>
        <dbReference type="Proteomes" id="UP000286415"/>
    </source>
</evidence>
<dbReference type="Proteomes" id="UP000286415">
    <property type="component" value="Unassembled WGS sequence"/>
</dbReference>
<evidence type="ECO:0000256" key="1">
    <source>
        <dbReference type="SAM" id="MobiDB-lite"/>
    </source>
</evidence>
<gene>
    <name evidence="2" type="ORF">CSKR_112760</name>
</gene>